<keyword evidence="2" id="KW-0808">Transferase</keyword>
<proteinExistence type="inferred from homology"/>
<dbReference type="PANTHER" id="PTHR24045:SF0">
    <property type="entry name" value="N-ACETYLGLUCOSAMINE-1-PHOSPHOTRANSFERASE SUBUNITS ALPHA_BETA"/>
    <property type="match status" value="1"/>
</dbReference>
<dbReference type="GO" id="GO:0005794">
    <property type="term" value="C:Golgi apparatus"/>
    <property type="evidence" value="ECO:0007669"/>
    <property type="project" value="TreeGrafter"/>
</dbReference>
<evidence type="ECO:0000256" key="3">
    <source>
        <dbReference type="SAM" id="MobiDB-lite"/>
    </source>
</evidence>
<sequence>MRTGYSNYIPLSQLPAGPSKPLETAHSYLFPRRRIAIFALFTTSLLALFAFLRNTLTDLDDDFTDLDLELLPSDGSQSSHTSYLPFQPSPRPTDLTRPSLKPVIDLPTSCLDPEFARGELCYATTVPKLDFLWTWVNGSDPLEQQAKQHAIDLYEPDDPWRPSASVMEARLYRDHDELRHSMRSVLLNFRKYAGRFFLLTSDFSIPVTTPNLTLSSSWRLGQTPQWLDLGKRRRAGWLDGSVNLDLLHHANIFRDYDGTVFNSLAIESQLGHVDGIADYFIPKNDDLYFAKPIMPATFYTSVFGIVLHMEPWLTIPPSRPTPETPGEWRGMGESNYILSVRFGARHRPYVMHQAKVVSSAMLAELETIWPDTFARSASHRFRETAGPGAPSDINTLFLHGHFIVERSREAMLWSWTVARVGGVDDAWGEEEARRAWEELGGTWGEEALEVRAAWRTTLRRQRVETALARSGSKGGLGRTEYVFSSQDGYAYGSLGYGQDNFPSSTPDVPEESLPTCEIHFSQCFAGYTRASDVFKRIAFEAHECGDCVMSALVRASGTVGMSAFLPSEDRELRSAEFEDPPVERSANEASEIAHLPLVQRWEEGDFSLQGVMGAAHEQNVRMWTLQLIQRYRYVIGKTSSSFERLETPDQTRDVVTRLSSNHDVVLLCVNDDVTEGDDEVADMFRAFQDKQWGRAAAWEKD</sequence>
<dbReference type="GO" id="GO:0046835">
    <property type="term" value="P:carbohydrate phosphorylation"/>
    <property type="evidence" value="ECO:0007669"/>
    <property type="project" value="TreeGrafter"/>
</dbReference>
<comment type="similarity">
    <text evidence="1">Belongs to the stealth family.</text>
</comment>
<dbReference type="AlphaFoldDB" id="A0A8H7U4P5"/>
<evidence type="ECO:0000313" key="7">
    <source>
        <dbReference type="EMBL" id="KAF9818549.1"/>
    </source>
</evidence>
<dbReference type="PANTHER" id="PTHR24045">
    <property type="match status" value="1"/>
</dbReference>
<reference evidence="7" key="1">
    <citation type="submission" date="2020-11" db="EMBL/GenBank/DDBJ databases">
        <authorList>
            <person name="Koelle M."/>
            <person name="Horta M.A.C."/>
            <person name="Nowrousian M."/>
            <person name="Ohm R.A."/>
            <person name="Benz P."/>
            <person name="Pilgard A."/>
        </authorList>
    </citation>
    <scope>NUCLEOTIDE SEQUENCE</scope>
    <source>
        <strain evidence="7">FPRL280</strain>
    </source>
</reference>
<dbReference type="Pfam" id="PF17102">
    <property type="entry name" value="Stealth_CR3"/>
    <property type="match status" value="1"/>
</dbReference>
<keyword evidence="4" id="KW-1133">Transmembrane helix</keyword>
<evidence type="ECO:0000259" key="5">
    <source>
        <dbReference type="Pfam" id="PF11380"/>
    </source>
</evidence>
<dbReference type="InterPro" id="IPR031357">
    <property type="entry name" value="Stealth_CR3"/>
</dbReference>
<evidence type="ECO:0000256" key="2">
    <source>
        <dbReference type="ARBA" id="ARBA00022679"/>
    </source>
</evidence>
<dbReference type="Proteomes" id="UP000639403">
    <property type="component" value="Unassembled WGS sequence"/>
</dbReference>
<accession>A0A8H7U4P5</accession>
<feature type="transmembrane region" description="Helical" evidence="4">
    <location>
        <begin position="35"/>
        <end position="52"/>
    </location>
</feature>
<feature type="compositionally biased region" description="Polar residues" evidence="3">
    <location>
        <begin position="74"/>
        <end position="84"/>
    </location>
</feature>
<evidence type="ECO:0000259" key="6">
    <source>
        <dbReference type="Pfam" id="PF17102"/>
    </source>
</evidence>
<protein>
    <recommendedName>
        <fullName evidence="9">Stealth protein CR3 conserved region 3 domain-containing protein</fullName>
    </recommendedName>
</protein>
<keyword evidence="4" id="KW-0812">Transmembrane</keyword>
<evidence type="ECO:0000313" key="8">
    <source>
        <dbReference type="Proteomes" id="UP000639403"/>
    </source>
</evidence>
<feature type="domain" description="Stealth protein CR2 conserved region 2" evidence="5">
    <location>
        <begin position="222"/>
        <end position="301"/>
    </location>
</feature>
<dbReference type="InterPro" id="IPR047141">
    <property type="entry name" value="Stealth"/>
</dbReference>
<evidence type="ECO:0000256" key="4">
    <source>
        <dbReference type="SAM" id="Phobius"/>
    </source>
</evidence>
<dbReference type="Pfam" id="PF11380">
    <property type="entry name" value="Stealth_CR2"/>
    <property type="match status" value="1"/>
</dbReference>
<keyword evidence="4" id="KW-0472">Membrane</keyword>
<gene>
    <name evidence="7" type="ORF">IEO21_02654</name>
</gene>
<reference evidence="7" key="2">
    <citation type="journal article" name="Front. Microbiol.">
        <title>Degradative Capacity of Two Strains of Rhodonia placenta: From Phenotype to Genotype.</title>
        <authorList>
            <person name="Kolle M."/>
            <person name="Horta M.A.C."/>
            <person name="Nowrousian M."/>
            <person name="Ohm R.A."/>
            <person name="Benz J.P."/>
            <person name="Pilgard A."/>
        </authorList>
    </citation>
    <scope>NUCLEOTIDE SEQUENCE</scope>
    <source>
        <strain evidence="7">FPRL280</strain>
    </source>
</reference>
<feature type="domain" description="Stealth protein CR3 conserved region 3" evidence="6">
    <location>
        <begin position="351"/>
        <end position="405"/>
    </location>
</feature>
<name>A0A8H7U4P5_9APHY</name>
<dbReference type="EMBL" id="JADOXO010000028">
    <property type="protein sequence ID" value="KAF9818549.1"/>
    <property type="molecule type" value="Genomic_DNA"/>
</dbReference>
<evidence type="ECO:0008006" key="9">
    <source>
        <dbReference type="Google" id="ProtNLM"/>
    </source>
</evidence>
<evidence type="ECO:0000256" key="1">
    <source>
        <dbReference type="ARBA" id="ARBA00007583"/>
    </source>
</evidence>
<organism evidence="7 8">
    <name type="scientific">Rhodonia placenta</name>
    <dbReference type="NCBI Taxonomy" id="104341"/>
    <lineage>
        <taxon>Eukaryota</taxon>
        <taxon>Fungi</taxon>
        <taxon>Dikarya</taxon>
        <taxon>Basidiomycota</taxon>
        <taxon>Agaricomycotina</taxon>
        <taxon>Agaricomycetes</taxon>
        <taxon>Polyporales</taxon>
        <taxon>Adustoporiaceae</taxon>
        <taxon>Rhodonia</taxon>
    </lineage>
</organism>
<feature type="region of interest" description="Disordered" evidence="3">
    <location>
        <begin position="74"/>
        <end position="98"/>
    </location>
</feature>
<comment type="caution">
    <text evidence="7">The sequence shown here is derived from an EMBL/GenBank/DDBJ whole genome shotgun (WGS) entry which is preliminary data.</text>
</comment>
<dbReference type="GO" id="GO:0003976">
    <property type="term" value="F:UDP-N-acetylglucosamine-lysosomal-enzyme N-acetylglucosaminephosphotransferase activity"/>
    <property type="evidence" value="ECO:0007669"/>
    <property type="project" value="TreeGrafter"/>
</dbReference>
<dbReference type="InterPro" id="IPR021520">
    <property type="entry name" value="Stealth_CR2"/>
</dbReference>